<dbReference type="PANTHER" id="PTHR12684:SF2">
    <property type="entry name" value="TRNA 2'-PHOSPHOTRANSFERASE 1"/>
    <property type="match status" value="1"/>
</dbReference>
<dbReference type="SUPFAM" id="SSF56399">
    <property type="entry name" value="ADP-ribosylation"/>
    <property type="match status" value="1"/>
</dbReference>
<keyword evidence="4 7" id="KW-0808">Transferase</keyword>
<sequence>MSLVITWSTLHQSTEQNKVGWFTPKSCKIMSGKDIQLSKSLSWLLRHGAVQEGLRINQEGYIQLSAILNHKSFKGKFNITDIQRVVKNNDKQRFKIQLNPHSNSLEIKANQGHTISEVNNSDLKPILEPKYNIIVHGTYLKCWPQIKLHGLSPMKRQHIHLAKGTLDDTAVTSGMRSNTQVHVYIALDKALLDGIKFYESENGVILTAGNEKGLLEPKYFSKVVNVCTGMNDTGFTEPSLNNVYVMAHAN</sequence>
<dbReference type="GO" id="GO:0006388">
    <property type="term" value="P:tRNA splicing, via endonucleolytic cleavage and ligation"/>
    <property type="evidence" value="ECO:0007669"/>
    <property type="project" value="TreeGrafter"/>
</dbReference>
<comment type="caution">
    <text evidence="7">The sequence shown here is derived from an EMBL/GenBank/DDBJ whole genome shotgun (WGS) entry which is preliminary data.</text>
</comment>
<accession>A0A0L7KQS3</accession>
<dbReference type="InterPro" id="IPR042081">
    <property type="entry name" value="RNA_2'-PTrans_C"/>
</dbReference>
<evidence type="ECO:0000256" key="3">
    <source>
        <dbReference type="ARBA" id="ARBA00012007"/>
    </source>
</evidence>
<dbReference type="Gene3D" id="3.20.170.30">
    <property type="match status" value="1"/>
</dbReference>
<dbReference type="InterPro" id="IPR042080">
    <property type="entry name" value="RNA_2'-PTrans_N"/>
</dbReference>
<dbReference type="EMBL" id="JTDY01007173">
    <property type="protein sequence ID" value="KOB65411.1"/>
    <property type="molecule type" value="Genomic_DNA"/>
</dbReference>
<dbReference type="InterPro" id="IPR002745">
    <property type="entry name" value="Ptrans_KptA/Tpt1"/>
</dbReference>
<dbReference type="EC" id="2.7.1.160" evidence="3"/>
<organism evidence="7 8">
    <name type="scientific">Operophtera brumata</name>
    <name type="common">Winter moth</name>
    <name type="synonym">Phalaena brumata</name>
    <dbReference type="NCBI Taxonomy" id="104452"/>
    <lineage>
        <taxon>Eukaryota</taxon>
        <taxon>Metazoa</taxon>
        <taxon>Ecdysozoa</taxon>
        <taxon>Arthropoda</taxon>
        <taxon>Hexapoda</taxon>
        <taxon>Insecta</taxon>
        <taxon>Pterygota</taxon>
        <taxon>Neoptera</taxon>
        <taxon>Endopterygota</taxon>
        <taxon>Lepidoptera</taxon>
        <taxon>Glossata</taxon>
        <taxon>Ditrysia</taxon>
        <taxon>Geometroidea</taxon>
        <taxon>Geometridae</taxon>
        <taxon>Larentiinae</taxon>
        <taxon>Operophtera</taxon>
    </lineage>
</organism>
<comment type="function">
    <text evidence="1">Catalyzes the last step of tRNA splicing, the transfer of the splice junction 2'-phosphate from ligated tRNA to NAD to produce ADP-ribose 1''-2'' cyclic phosphate.</text>
</comment>
<dbReference type="STRING" id="104452.A0A0L7KQS3"/>
<keyword evidence="8" id="KW-1185">Reference proteome</keyword>
<evidence type="ECO:0000313" key="7">
    <source>
        <dbReference type="EMBL" id="KOB65411.1"/>
    </source>
</evidence>
<comment type="similarity">
    <text evidence="2">Belongs to the KptA/TPT1 family.</text>
</comment>
<protein>
    <recommendedName>
        <fullName evidence="3">2'-phosphotransferase</fullName>
        <ecNumber evidence="3">2.7.1.160</ecNumber>
    </recommendedName>
</protein>
<dbReference type="Gene3D" id="1.10.10.970">
    <property type="entry name" value="RNA 2'-phosphotransferase, Tpt1/KptA family, N-terminal domain"/>
    <property type="match status" value="1"/>
</dbReference>
<evidence type="ECO:0000256" key="1">
    <source>
        <dbReference type="ARBA" id="ARBA00003343"/>
    </source>
</evidence>
<dbReference type="Proteomes" id="UP000037510">
    <property type="component" value="Unassembled WGS sequence"/>
</dbReference>
<gene>
    <name evidence="7" type="ORF">OBRU01_22800</name>
</gene>
<dbReference type="GO" id="GO:0000215">
    <property type="term" value="F:tRNA 2'-phosphotransferase activity"/>
    <property type="evidence" value="ECO:0007669"/>
    <property type="project" value="UniProtKB-EC"/>
</dbReference>
<reference evidence="7 8" key="1">
    <citation type="journal article" date="2015" name="Genome Biol. Evol.">
        <title>The genome of winter moth (Operophtera brumata) provides a genomic perspective on sexual dimorphism and phenology.</title>
        <authorList>
            <person name="Derks M.F."/>
            <person name="Smit S."/>
            <person name="Salis L."/>
            <person name="Schijlen E."/>
            <person name="Bossers A."/>
            <person name="Mateman C."/>
            <person name="Pijl A.S."/>
            <person name="de Ridder D."/>
            <person name="Groenen M.A."/>
            <person name="Visser M.E."/>
            <person name="Megens H.J."/>
        </authorList>
    </citation>
    <scope>NUCLEOTIDE SEQUENCE [LARGE SCALE GENOMIC DNA]</scope>
    <source>
        <strain evidence="7">WM2013NL</strain>
        <tissue evidence="7">Head and thorax</tissue>
    </source>
</reference>
<dbReference type="PANTHER" id="PTHR12684">
    <property type="entry name" value="PUTATIVE PHOSPHOTRANSFERASE"/>
    <property type="match status" value="1"/>
</dbReference>
<name>A0A0L7KQS3_OPEBR</name>
<keyword evidence="5" id="KW-0520">NAD</keyword>
<comment type="catalytic activity">
    <reaction evidence="6">
        <text>2'-phospho-[ligated tRNA] + NAD(+) = mature tRNA + ADP-alpha-D-ribose 1'',2''-cyclic phosphate + nicotinamide</text>
        <dbReference type="Rhea" id="RHEA:23324"/>
        <dbReference type="Rhea" id="RHEA-COMP:11106"/>
        <dbReference type="Rhea" id="RHEA-COMP:11107"/>
        <dbReference type="ChEBI" id="CHEBI:17154"/>
        <dbReference type="ChEBI" id="CHEBI:57540"/>
        <dbReference type="ChEBI" id="CHEBI:76596"/>
        <dbReference type="ChEBI" id="CHEBI:82883"/>
        <dbReference type="ChEBI" id="CHEBI:85027"/>
        <dbReference type="EC" id="2.7.1.160"/>
    </reaction>
</comment>
<proteinExistence type="inferred from homology"/>
<evidence type="ECO:0000256" key="6">
    <source>
        <dbReference type="ARBA" id="ARBA00047949"/>
    </source>
</evidence>
<dbReference type="AlphaFoldDB" id="A0A0L7KQS3"/>
<evidence type="ECO:0000256" key="5">
    <source>
        <dbReference type="ARBA" id="ARBA00023027"/>
    </source>
</evidence>
<evidence type="ECO:0000256" key="2">
    <source>
        <dbReference type="ARBA" id="ARBA00009836"/>
    </source>
</evidence>
<dbReference type="Pfam" id="PF01885">
    <property type="entry name" value="PTS_2-RNA"/>
    <property type="match status" value="1"/>
</dbReference>
<evidence type="ECO:0000256" key="4">
    <source>
        <dbReference type="ARBA" id="ARBA00022679"/>
    </source>
</evidence>
<evidence type="ECO:0000313" key="8">
    <source>
        <dbReference type="Proteomes" id="UP000037510"/>
    </source>
</evidence>